<evidence type="ECO:0000313" key="5">
    <source>
        <dbReference type="Proteomes" id="UP001589867"/>
    </source>
</evidence>
<dbReference type="Pfam" id="PF03807">
    <property type="entry name" value="F420_oxidored"/>
    <property type="match status" value="1"/>
</dbReference>
<evidence type="ECO:0000313" key="4">
    <source>
        <dbReference type="EMBL" id="MFC0531972.1"/>
    </source>
</evidence>
<feature type="region of interest" description="Disordered" evidence="2">
    <location>
        <begin position="218"/>
        <end position="249"/>
    </location>
</feature>
<sequence length="249" mass="26511">MKLGIVGAGRVGGTLAKKLTNAGHDVAIANARGPDTLRRLESQLGPHARACTPEQAAAFGDIVIVSVPFGHYRELPVAGTAGKTVIDASNYQPTRDGHIAELDDNSTTSSELLQRHLPQAKVVKAFNAMRWDHLRDYGHTGGPAMRYGIPISGDDPTAKRDVADLVEQLGFEPVDAGDLAHGGRKHQPGTPLFTADLTDEELHRRLDPAVYRPPTAQDWTAAAAQAHTPGGPYDQSAVLTRDGRPGSGR</sequence>
<organism evidence="4 5">
    <name type="scientific">Phytohabitans kaempferiae</name>
    <dbReference type="NCBI Taxonomy" id="1620943"/>
    <lineage>
        <taxon>Bacteria</taxon>
        <taxon>Bacillati</taxon>
        <taxon>Actinomycetota</taxon>
        <taxon>Actinomycetes</taxon>
        <taxon>Micromonosporales</taxon>
        <taxon>Micromonosporaceae</taxon>
    </lineage>
</organism>
<dbReference type="EMBL" id="JBHLUH010000063">
    <property type="protein sequence ID" value="MFC0531972.1"/>
    <property type="molecule type" value="Genomic_DNA"/>
</dbReference>
<dbReference type="Proteomes" id="UP001589867">
    <property type="component" value="Unassembled WGS sequence"/>
</dbReference>
<dbReference type="InterPro" id="IPR028939">
    <property type="entry name" value="P5C_Rdtase_cat_N"/>
</dbReference>
<dbReference type="PANTHER" id="PTHR14239">
    <property type="entry name" value="DUDULIN-RELATED"/>
    <property type="match status" value="1"/>
</dbReference>
<keyword evidence="1" id="KW-0560">Oxidoreductase</keyword>
<name>A0ABV6MB70_9ACTN</name>
<reference evidence="4 5" key="1">
    <citation type="submission" date="2024-09" db="EMBL/GenBank/DDBJ databases">
        <authorList>
            <person name="Sun Q."/>
            <person name="Mori K."/>
        </authorList>
    </citation>
    <scope>NUCLEOTIDE SEQUENCE [LARGE SCALE GENOMIC DNA]</scope>
    <source>
        <strain evidence="4 5">TBRC 3947</strain>
    </source>
</reference>
<gene>
    <name evidence="4" type="ORF">ACFFIA_30410</name>
</gene>
<proteinExistence type="predicted"/>
<feature type="domain" description="Pyrroline-5-carboxylate reductase catalytic N-terminal" evidence="3">
    <location>
        <begin position="2"/>
        <end position="91"/>
    </location>
</feature>
<protein>
    <submittedName>
        <fullName evidence="4">NADPH-dependent F420 reductase</fullName>
    </submittedName>
</protein>
<evidence type="ECO:0000259" key="3">
    <source>
        <dbReference type="Pfam" id="PF03807"/>
    </source>
</evidence>
<accession>A0ABV6MB70</accession>
<keyword evidence="5" id="KW-1185">Reference proteome</keyword>
<evidence type="ECO:0000256" key="1">
    <source>
        <dbReference type="ARBA" id="ARBA00023002"/>
    </source>
</evidence>
<dbReference type="InterPro" id="IPR036291">
    <property type="entry name" value="NAD(P)-bd_dom_sf"/>
</dbReference>
<dbReference type="PANTHER" id="PTHR14239:SF10">
    <property type="entry name" value="REDUCTASE"/>
    <property type="match status" value="1"/>
</dbReference>
<dbReference type="Gene3D" id="3.40.50.720">
    <property type="entry name" value="NAD(P)-binding Rossmann-like Domain"/>
    <property type="match status" value="1"/>
</dbReference>
<comment type="caution">
    <text evidence="4">The sequence shown here is derived from an EMBL/GenBank/DDBJ whole genome shotgun (WGS) entry which is preliminary data.</text>
</comment>
<feature type="compositionally biased region" description="Low complexity" evidence="2">
    <location>
        <begin position="218"/>
        <end position="229"/>
    </location>
</feature>
<dbReference type="SUPFAM" id="SSF51735">
    <property type="entry name" value="NAD(P)-binding Rossmann-fold domains"/>
    <property type="match status" value="1"/>
</dbReference>
<dbReference type="RefSeq" id="WP_377257374.1">
    <property type="nucleotide sequence ID" value="NZ_JBHLUH010000063.1"/>
</dbReference>
<dbReference type="InterPro" id="IPR051267">
    <property type="entry name" value="STEAP_metalloreductase"/>
</dbReference>
<evidence type="ECO:0000256" key="2">
    <source>
        <dbReference type="SAM" id="MobiDB-lite"/>
    </source>
</evidence>